<gene>
    <name evidence="1" type="ORF">EV700_3194</name>
</gene>
<organism evidence="1 2">
    <name type="scientific">Fluviicoccus keumensis</name>
    <dbReference type="NCBI Taxonomy" id="1435465"/>
    <lineage>
        <taxon>Bacteria</taxon>
        <taxon>Pseudomonadati</taxon>
        <taxon>Pseudomonadota</taxon>
        <taxon>Gammaproteobacteria</taxon>
        <taxon>Moraxellales</taxon>
        <taxon>Moraxellaceae</taxon>
        <taxon>Fluviicoccus</taxon>
    </lineage>
</organism>
<keyword evidence="2" id="KW-1185">Reference proteome</keyword>
<name>A0A4Q7YHY7_9GAMM</name>
<reference evidence="1 2" key="1">
    <citation type="submission" date="2019-02" db="EMBL/GenBank/DDBJ databases">
        <title>Genomic Encyclopedia of Type Strains, Phase IV (KMG-IV): sequencing the most valuable type-strain genomes for metagenomic binning, comparative biology and taxonomic classification.</title>
        <authorList>
            <person name="Goeker M."/>
        </authorList>
    </citation>
    <scope>NUCLEOTIDE SEQUENCE [LARGE SCALE GENOMIC DNA]</scope>
    <source>
        <strain evidence="1 2">DSM 105135</strain>
    </source>
</reference>
<dbReference type="AlphaFoldDB" id="A0A4Q7YHY7"/>
<evidence type="ECO:0000313" key="2">
    <source>
        <dbReference type="Proteomes" id="UP000292423"/>
    </source>
</evidence>
<comment type="caution">
    <text evidence="1">The sequence shown here is derived from an EMBL/GenBank/DDBJ whole genome shotgun (WGS) entry which is preliminary data.</text>
</comment>
<dbReference type="RefSeq" id="WP_130415648.1">
    <property type="nucleotide sequence ID" value="NZ_SHKX01000017.1"/>
</dbReference>
<evidence type="ECO:0000313" key="1">
    <source>
        <dbReference type="EMBL" id="RZU36728.1"/>
    </source>
</evidence>
<dbReference type="EMBL" id="SHKX01000017">
    <property type="protein sequence ID" value="RZU36728.1"/>
    <property type="molecule type" value="Genomic_DNA"/>
</dbReference>
<dbReference type="Proteomes" id="UP000292423">
    <property type="component" value="Unassembled WGS sequence"/>
</dbReference>
<sequence length="194" mass="21936">MSSKPASLQAIGRSSRTTIAVFVGTTWLSTQAWSLEQPPSNTGLSAEIRMAREVLENPVWNQDPVQHMRACGTLASAEWAQQTQKFRQTAAALSGVRLDGHDIADLASRQPELREELRQKSEGLVSGSPRRYDGLIRMLERSRWRTLSTEGKDLAARWYLLREQNLDEADYLALRLYTGINPEARSAYYNEHCQ</sequence>
<protein>
    <submittedName>
        <fullName evidence="1">Uncharacterized protein</fullName>
    </submittedName>
</protein>
<accession>A0A4Q7YHY7</accession>
<proteinExistence type="predicted"/>